<dbReference type="Proteomes" id="UP000257109">
    <property type="component" value="Unassembled WGS sequence"/>
</dbReference>
<dbReference type="PANTHER" id="PTHR31973:SF187">
    <property type="entry name" value="MUTATOR TRANSPOSASE MUDRA PROTEIN"/>
    <property type="match status" value="1"/>
</dbReference>
<feature type="non-terminal residue" evidence="2">
    <location>
        <position position="298"/>
    </location>
</feature>
<keyword evidence="3" id="KW-1185">Reference proteome</keyword>
<proteinExistence type="predicted"/>
<evidence type="ECO:0000313" key="2">
    <source>
        <dbReference type="EMBL" id="RDX58521.1"/>
    </source>
</evidence>
<dbReference type="EMBL" id="QJKJ01017398">
    <property type="protein sequence ID" value="RDX58521.1"/>
    <property type="molecule type" value="Genomic_DNA"/>
</dbReference>
<reference evidence="2" key="1">
    <citation type="submission" date="2018-05" db="EMBL/GenBank/DDBJ databases">
        <title>Draft genome of Mucuna pruriens seed.</title>
        <authorList>
            <person name="Nnadi N.E."/>
            <person name="Vos R."/>
            <person name="Hasami M.H."/>
            <person name="Devisetty U.K."/>
            <person name="Aguiy J.C."/>
        </authorList>
    </citation>
    <scope>NUCLEOTIDE SEQUENCE [LARGE SCALE GENOMIC DNA]</scope>
    <source>
        <strain evidence="2">JCA_2017</strain>
    </source>
</reference>
<protein>
    <recommendedName>
        <fullName evidence="4">CCHC-type domain-containing protein</fullName>
    </recommendedName>
</protein>
<evidence type="ECO:0000256" key="1">
    <source>
        <dbReference type="SAM" id="MobiDB-lite"/>
    </source>
</evidence>
<feature type="region of interest" description="Disordered" evidence="1">
    <location>
        <begin position="190"/>
        <end position="213"/>
    </location>
</feature>
<organism evidence="2 3">
    <name type="scientific">Mucuna pruriens</name>
    <name type="common">Velvet bean</name>
    <name type="synonym">Dolichos pruriens</name>
    <dbReference type="NCBI Taxonomy" id="157652"/>
    <lineage>
        <taxon>Eukaryota</taxon>
        <taxon>Viridiplantae</taxon>
        <taxon>Streptophyta</taxon>
        <taxon>Embryophyta</taxon>
        <taxon>Tracheophyta</taxon>
        <taxon>Spermatophyta</taxon>
        <taxon>Magnoliopsida</taxon>
        <taxon>eudicotyledons</taxon>
        <taxon>Gunneridae</taxon>
        <taxon>Pentapetalae</taxon>
        <taxon>rosids</taxon>
        <taxon>fabids</taxon>
        <taxon>Fabales</taxon>
        <taxon>Fabaceae</taxon>
        <taxon>Papilionoideae</taxon>
        <taxon>50 kb inversion clade</taxon>
        <taxon>NPAAA clade</taxon>
        <taxon>indigoferoid/millettioid clade</taxon>
        <taxon>Phaseoleae</taxon>
        <taxon>Mucuna</taxon>
    </lineage>
</organism>
<dbReference type="PANTHER" id="PTHR31973">
    <property type="entry name" value="POLYPROTEIN, PUTATIVE-RELATED"/>
    <property type="match status" value="1"/>
</dbReference>
<name>A0A371E1C2_MUCPR</name>
<gene>
    <name evidence="2" type="ORF">CR513_62156</name>
</gene>
<accession>A0A371E1C2</accession>
<feature type="non-terminal residue" evidence="2">
    <location>
        <position position="1"/>
    </location>
</feature>
<dbReference type="OrthoDB" id="1417919at2759"/>
<comment type="caution">
    <text evidence="2">The sequence shown here is derived from an EMBL/GenBank/DDBJ whole genome shotgun (WGS) entry which is preliminary data.</text>
</comment>
<evidence type="ECO:0008006" key="4">
    <source>
        <dbReference type="Google" id="ProtNLM"/>
    </source>
</evidence>
<feature type="region of interest" description="Disordered" evidence="1">
    <location>
        <begin position="252"/>
        <end position="298"/>
    </location>
</feature>
<evidence type="ECO:0000313" key="3">
    <source>
        <dbReference type="Proteomes" id="UP000257109"/>
    </source>
</evidence>
<dbReference type="AlphaFoldDB" id="A0A371E1C2"/>
<sequence>MRDLMIEATKATYYEAWEERMLQIKDIDQKAYEWLIAIPTRSWCKHAFKYYSKCDVLMNNISEAFNSTILLAREKPIITMFEWIRTYLMGRFASLKEKLSTYHGDAMSKPRKRQGGGVKWKLVCNLGKAFEIGDTRWLPSHLRERILSCLCIDTIRENCMNYVISSLNGQNKWPKTNDKVILLPQYKCGPGRPKKLRRREPDEDPNPTKLRRTHTTNKCNRCHQFGHNSRTCKNPLVEHVQTKTTLGVELPNAQASATQGKCIVGRPSGTTKQPPTQARKGKTSARPPLVATEKALGR</sequence>